<dbReference type="PANTHER" id="PTHR48081">
    <property type="entry name" value="AB HYDROLASE SUPERFAMILY PROTEIN C4A8.06C"/>
    <property type="match status" value="1"/>
</dbReference>
<feature type="active site" description="Nucleophile" evidence="3">
    <location>
        <position position="146"/>
    </location>
</feature>
<dbReference type="InterPro" id="IPR027519">
    <property type="entry name" value="KFase_ver/fungi-typ"/>
</dbReference>
<feature type="domain" description="AB hydrolase-1" evidence="4">
    <location>
        <begin position="47"/>
        <end position="249"/>
    </location>
</feature>
<keyword evidence="1 3" id="KW-0378">Hydrolase</keyword>
<comment type="similarity">
    <text evidence="3">Belongs to the kynurenine formamidase family.</text>
</comment>
<feature type="active site" evidence="3">
    <location>
        <position position="273"/>
    </location>
</feature>
<comment type="caution">
    <text evidence="5">The sequence shown here is derived from an EMBL/GenBank/DDBJ whole genome shotgun (WGS) entry which is preliminary data.</text>
</comment>
<dbReference type="GO" id="GO:0019441">
    <property type="term" value="P:L-tryptophan catabolic process to kynurenine"/>
    <property type="evidence" value="ECO:0007669"/>
    <property type="project" value="UniProtKB-UniRule"/>
</dbReference>
<comment type="pathway">
    <text evidence="3">Amino-acid degradation; L-tryptophan degradation via kynurenine pathway; L-kynurenine from L-tryptophan: step 2/2.</text>
</comment>
<dbReference type="OrthoDB" id="420264at2759"/>
<dbReference type="AlphaFoldDB" id="A0A2K0TS23"/>
<dbReference type="Proteomes" id="UP000236546">
    <property type="component" value="Unassembled WGS sequence"/>
</dbReference>
<dbReference type="GO" id="GO:0004061">
    <property type="term" value="F:arylformamidase activity"/>
    <property type="evidence" value="ECO:0007669"/>
    <property type="project" value="UniProtKB-UniRule"/>
</dbReference>
<proteinExistence type="inferred from homology"/>
<reference evidence="5 6" key="1">
    <citation type="submission" date="2017-02" db="EMBL/GenBank/DDBJ databases">
        <title>Genomes of Trichoderma spp. with biocontrol activity.</title>
        <authorList>
            <person name="Gardiner D."/>
            <person name="Kazan K."/>
            <person name="Vos C."/>
            <person name="Harvey P."/>
        </authorList>
    </citation>
    <scope>NUCLEOTIDE SEQUENCE [LARGE SCALE GENOMIC DNA]</scope>
    <source>
        <strain evidence="5 6">A5MH</strain>
    </source>
</reference>
<sequence>MSSADIPGLNYTSHQYGDHTLQRVAVWQFDDDDDAQKAPAPASAYWIIFVHGGAWRDPRNTVDDFVPPVQHMASRADLPKAAIRGFASLDYRLSPHPLFPQDPASTPAKELHNARHPDHIRDVVSALRFLDGEYGIGNNYVLIGHSAGGALVHQVVMNNDASCGWAPAVPLPAALISISGIHDLRGMVARHGGIYEEFTTGVFGPDKRVWDAVSPATFAGNFNDVWGDGPRLVILANSTEDTLIDMPELDVMEARLITDGITPIAIRDLSLEHDDIWREGTQVADLVAKAVAKLQQP</sequence>
<dbReference type="InterPro" id="IPR000073">
    <property type="entry name" value="AB_hydrolase_1"/>
</dbReference>
<organism evidence="5 6">
    <name type="scientific">Trichoderma gamsii</name>
    <dbReference type="NCBI Taxonomy" id="398673"/>
    <lineage>
        <taxon>Eukaryota</taxon>
        <taxon>Fungi</taxon>
        <taxon>Dikarya</taxon>
        <taxon>Ascomycota</taxon>
        <taxon>Pezizomycotina</taxon>
        <taxon>Sordariomycetes</taxon>
        <taxon>Hypocreomycetidae</taxon>
        <taxon>Hypocreales</taxon>
        <taxon>Hypocreaceae</taxon>
        <taxon>Trichoderma</taxon>
    </lineage>
</organism>
<comment type="domain">
    <text evidence="3">The main chain amide nitrogen atoms of the second glycine and its adjacent residue in the HGGXW motif define the oxyanion hole, and stabilize the oxyanion that forms during the nucleophilic attack by the catalytic serine during substrate cleavage.</text>
</comment>
<comment type="catalytic activity">
    <reaction evidence="3">
        <text>N-formyl-L-kynurenine + H2O = L-kynurenine + formate + H(+)</text>
        <dbReference type="Rhea" id="RHEA:13009"/>
        <dbReference type="ChEBI" id="CHEBI:15377"/>
        <dbReference type="ChEBI" id="CHEBI:15378"/>
        <dbReference type="ChEBI" id="CHEBI:15740"/>
        <dbReference type="ChEBI" id="CHEBI:57959"/>
        <dbReference type="ChEBI" id="CHEBI:58629"/>
        <dbReference type="EC" id="3.5.1.9"/>
    </reaction>
</comment>
<evidence type="ECO:0000256" key="1">
    <source>
        <dbReference type="ARBA" id="ARBA00022801"/>
    </source>
</evidence>
<dbReference type="UniPathway" id="UPA00333">
    <property type="reaction ID" value="UER00454"/>
</dbReference>
<name>A0A2K0TS23_9HYPO</name>
<comment type="subunit">
    <text evidence="3">Homodimer.</text>
</comment>
<evidence type="ECO:0000313" key="5">
    <source>
        <dbReference type="EMBL" id="PNP48313.1"/>
    </source>
</evidence>
<accession>A0A2K0TS23</accession>
<dbReference type="Pfam" id="PF12697">
    <property type="entry name" value="Abhydrolase_6"/>
    <property type="match status" value="1"/>
</dbReference>
<dbReference type="EC" id="3.5.1.9" evidence="3"/>
<comment type="function">
    <text evidence="3">Catalyzes the hydrolysis of N-formyl-L-kynurenine to L-kynurenine, the second step in the kynurenine pathway of tryptophan degradation. Kynurenine may be further oxidized to nicotinic acid, NAD(H) and NADP(H). Required for elimination of toxic metabolites.</text>
</comment>
<dbReference type="SUPFAM" id="SSF53474">
    <property type="entry name" value="alpha/beta-Hydrolases"/>
    <property type="match status" value="1"/>
</dbReference>
<dbReference type="InterPro" id="IPR050300">
    <property type="entry name" value="GDXG_lipolytic_enzyme"/>
</dbReference>
<dbReference type="Gene3D" id="3.40.50.1820">
    <property type="entry name" value="alpha/beta hydrolase"/>
    <property type="match status" value="1"/>
</dbReference>
<feature type="short sequence motif" description="HGGXW" evidence="3">
    <location>
        <begin position="51"/>
        <end position="55"/>
    </location>
</feature>
<evidence type="ECO:0000313" key="6">
    <source>
        <dbReference type="Proteomes" id="UP000236546"/>
    </source>
</evidence>
<feature type="active site" evidence="3">
    <location>
        <position position="241"/>
    </location>
</feature>
<dbReference type="InterPro" id="IPR029058">
    <property type="entry name" value="AB_hydrolase_fold"/>
</dbReference>
<protein>
    <recommendedName>
        <fullName evidence="3">Kynurenine formamidase</fullName>
        <shortName evidence="3">KFA</shortName>
        <shortName evidence="3">KFase</shortName>
        <ecNumber evidence="3">3.5.1.9</ecNumber>
    </recommendedName>
    <alternativeName>
        <fullName evidence="3">Arylformamidase</fullName>
    </alternativeName>
    <alternativeName>
        <fullName evidence="3">N-formylkynurenine formamidase</fullName>
        <shortName evidence="3">FKF</shortName>
    </alternativeName>
</protein>
<dbReference type="GO" id="GO:0034354">
    <property type="term" value="P:'de novo' NAD+ biosynthetic process from L-tryptophan"/>
    <property type="evidence" value="ECO:0007669"/>
    <property type="project" value="UniProtKB-UniRule"/>
</dbReference>
<dbReference type="EMBL" id="MTYH01000009">
    <property type="protein sequence ID" value="PNP48313.1"/>
    <property type="molecule type" value="Genomic_DNA"/>
</dbReference>
<evidence type="ECO:0000256" key="2">
    <source>
        <dbReference type="ARBA" id="ARBA00023079"/>
    </source>
</evidence>
<evidence type="ECO:0000256" key="3">
    <source>
        <dbReference type="HAMAP-Rule" id="MF_03014"/>
    </source>
</evidence>
<keyword evidence="2 3" id="KW-0823">Tryptophan catabolism</keyword>
<gene>
    <name evidence="5" type="ORF">TGAMA5MH_00596</name>
</gene>
<evidence type="ECO:0000259" key="4">
    <source>
        <dbReference type="Pfam" id="PF12697"/>
    </source>
</evidence>
<dbReference type="HAMAP" id="MF_03014">
    <property type="entry name" value="KFase"/>
    <property type="match status" value="1"/>
</dbReference>
<dbReference type="PANTHER" id="PTHR48081:SF33">
    <property type="entry name" value="KYNURENINE FORMAMIDASE"/>
    <property type="match status" value="1"/>
</dbReference>